<dbReference type="Proteomes" id="UP001140510">
    <property type="component" value="Unassembled WGS sequence"/>
</dbReference>
<reference evidence="2" key="1">
    <citation type="submission" date="2022-10" db="EMBL/GenBank/DDBJ databases">
        <title>Tapping the CABI collections for fungal endophytes: first genome assemblies for Collariella, Neodidymelliopsis, Ascochyta clinopodiicola, Didymella pomorum, Didymosphaeria variabile, Neocosmospora piperis and Neocucurbitaria cava.</title>
        <authorList>
            <person name="Hill R."/>
        </authorList>
    </citation>
    <scope>NUCLEOTIDE SEQUENCE</scope>
    <source>
        <strain evidence="2">IMI 355091</strain>
    </source>
</reference>
<organism evidence="2 3">
    <name type="scientific">Didymella pomorum</name>
    <dbReference type="NCBI Taxonomy" id="749634"/>
    <lineage>
        <taxon>Eukaryota</taxon>
        <taxon>Fungi</taxon>
        <taxon>Dikarya</taxon>
        <taxon>Ascomycota</taxon>
        <taxon>Pezizomycotina</taxon>
        <taxon>Dothideomycetes</taxon>
        <taxon>Pleosporomycetidae</taxon>
        <taxon>Pleosporales</taxon>
        <taxon>Pleosporineae</taxon>
        <taxon>Didymellaceae</taxon>
        <taxon>Didymella</taxon>
    </lineage>
</organism>
<sequence length="348" mass="38147">MADEPPAPAHEAPQTRNIHCCAWFPKLLIQDLVPTSIINRITLIVDDATGKTLSAEARLLDDYACHKIIIDDPWILRAFNVRTNYAGYVRFPPAMKLQLELLGEDDLDDDAPHRDNARLVDVTKEPALEAYARRHMEDLNDRTVDYPERTNKRGAIGASNEDQIDAGPSSKRVRCDSQPGDQASKCVRSNSKSASPSVTPVATETHGHSTDIGGGVVELTRDPDDDVPLSDILRPEALRQSGRKGSTASPIPRVDTRQDSENVLASSENVPADEPSAPSQPRPAATASSHSSNADLTAKFKALGVQRDRLQTELDVARLERDEAETHPAELFAVEEKIVDSEIRVQDC</sequence>
<accession>A0A9W8ZF71</accession>
<keyword evidence="3" id="KW-1185">Reference proteome</keyword>
<dbReference type="OrthoDB" id="10538192at2759"/>
<feature type="compositionally biased region" description="Basic and acidic residues" evidence="1">
    <location>
        <begin position="139"/>
        <end position="151"/>
    </location>
</feature>
<feature type="compositionally biased region" description="Polar residues" evidence="1">
    <location>
        <begin position="187"/>
        <end position="202"/>
    </location>
</feature>
<protein>
    <submittedName>
        <fullName evidence="2">Uncharacterized protein</fullName>
    </submittedName>
</protein>
<gene>
    <name evidence="2" type="ORF">N0V91_006354</name>
</gene>
<name>A0A9W8ZF71_9PLEO</name>
<proteinExistence type="predicted"/>
<comment type="caution">
    <text evidence="2">The sequence shown here is derived from an EMBL/GenBank/DDBJ whole genome shotgun (WGS) entry which is preliminary data.</text>
</comment>
<feature type="region of interest" description="Disordered" evidence="1">
    <location>
        <begin position="139"/>
        <end position="294"/>
    </location>
</feature>
<evidence type="ECO:0000313" key="3">
    <source>
        <dbReference type="Proteomes" id="UP001140510"/>
    </source>
</evidence>
<evidence type="ECO:0000256" key="1">
    <source>
        <dbReference type="SAM" id="MobiDB-lite"/>
    </source>
</evidence>
<dbReference type="EMBL" id="JAPEVA010000049">
    <property type="protein sequence ID" value="KAJ4403654.1"/>
    <property type="molecule type" value="Genomic_DNA"/>
</dbReference>
<evidence type="ECO:0000313" key="2">
    <source>
        <dbReference type="EMBL" id="KAJ4403654.1"/>
    </source>
</evidence>
<dbReference type="AlphaFoldDB" id="A0A9W8ZF71"/>